<dbReference type="EMBL" id="VIWT01000003">
    <property type="protein sequence ID" value="TWF90388.1"/>
    <property type="molecule type" value="Genomic_DNA"/>
</dbReference>
<feature type="domain" description="DUF5753" evidence="1">
    <location>
        <begin position="62"/>
        <end position="237"/>
    </location>
</feature>
<reference evidence="2 3" key="1">
    <citation type="submission" date="2019-06" db="EMBL/GenBank/DDBJ databases">
        <title>Sequencing the genomes of 1000 actinobacteria strains.</title>
        <authorList>
            <person name="Klenk H.-P."/>
        </authorList>
    </citation>
    <scope>NUCLEOTIDE SEQUENCE [LARGE SCALE GENOMIC DNA]</scope>
    <source>
        <strain evidence="2 3">DSM 44826</strain>
    </source>
</reference>
<name>A0A561TTE8_9ACTN</name>
<dbReference type="Proteomes" id="UP000317940">
    <property type="component" value="Unassembled WGS sequence"/>
</dbReference>
<keyword evidence="3" id="KW-1185">Reference proteome</keyword>
<gene>
    <name evidence="2" type="ORF">FHX73_13432</name>
</gene>
<dbReference type="InterPro" id="IPR043917">
    <property type="entry name" value="DUF5753"/>
</dbReference>
<dbReference type="Pfam" id="PF19054">
    <property type="entry name" value="DUF5753"/>
    <property type="match status" value="1"/>
</dbReference>
<accession>A0A561TTE8</accession>
<evidence type="ECO:0000259" key="1">
    <source>
        <dbReference type="Pfam" id="PF19054"/>
    </source>
</evidence>
<dbReference type="AlphaFoldDB" id="A0A561TTE8"/>
<comment type="caution">
    <text evidence="2">The sequence shown here is derived from an EMBL/GenBank/DDBJ whole genome shotgun (WGS) entry which is preliminary data.</text>
</comment>
<organism evidence="2 3">
    <name type="scientific">Kitasatospora viridis</name>
    <dbReference type="NCBI Taxonomy" id="281105"/>
    <lineage>
        <taxon>Bacteria</taxon>
        <taxon>Bacillati</taxon>
        <taxon>Actinomycetota</taxon>
        <taxon>Actinomycetes</taxon>
        <taxon>Kitasatosporales</taxon>
        <taxon>Streptomycetaceae</taxon>
        <taxon>Kitasatospora</taxon>
    </lineage>
</organism>
<proteinExistence type="predicted"/>
<sequence>MTQLGLGLLVGYSNTYISNVETTKEAPSLTFIQRADLHLKTGGTLELLWWSWKNGSLIQGFPEYTAQEANATALRIFQPRVIPGLLQTAEYAAAMESGNVLRGKISQAQADSRVKFLLDRQRIFTKTPRPSLRVVMDETCLVRPIGGPSVMARQLRHLEVLAREPRTTIQVALNAVAELHPLSHPLTLLTMAGRTMLGYTEGLQRGYLERDSETVAEWADDYDLLQAEALSPTESLAKTRRLREDFEHAS</sequence>
<evidence type="ECO:0000313" key="3">
    <source>
        <dbReference type="Proteomes" id="UP000317940"/>
    </source>
</evidence>
<protein>
    <recommendedName>
        <fullName evidence="1">DUF5753 domain-containing protein</fullName>
    </recommendedName>
</protein>
<evidence type="ECO:0000313" key="2">
    <source>
        <dbReference type="EMBL" id="TWF90388.1"/>
    </source>
</evidence>